<dbReference type="EMBL" id="CAJOBO010000438">
    <property type="protein sequence ID" value="CAF4221377.1"/>
    <property type="molecule type" value="Genomic_DNA"/>
</dbReference>
<dbReference type="Proteomes" id="UP000663851">
    <property type="component" value="Unassembled WGS sequence"/>
</dbReference>
<evidence type="ECO:0000313" key="4">
    <source>
        <dbReference type="EMBL" id="CAF3647297.1"/>
    </source>
</evidence>
<sequence>MVVSRRRGQTEVKNNLWKQNCASSDPKEVTKLSPWKKIKNNFKRRQSNHQDPIINIAPSKDSTKTVPVSAIDKESIISVGRVRLEEIEKSPKGNNASIKSHRIMPEVVQVLQTTIIVYNSEYRISVASPLAKSKQKATMRNESIISLSIRVIQTKT</sequence>
<dbReference type="OrthoDB" id="10547327at2759"/>
<dbReference type="EMBL" id="CAJOBP010000298">
    <property type="protein sequence ID" value="CAF4157483.1"/>
    <property type="molecule type" value="Genomic_DNA"/>
</dbReference>
<dbReference type="EMBL" id="CAJOBQ010000097">
    <property type="protein sequence ID" value="CAF4254660.1"/>
    <property type="molecule type" value="Genomic_DNA"/>
</dbReference>
<dbReference type="Proteomes" id="UP000663825">
    <property type="component" value="Unassembled WGS sequence"/>
</dbReference>
<evidence type="ECO:0000313" key="7">
    <source>
        <dbReference type="EMBL" id="CAF4254660.1"/>
    </source>
</evidence>
<comment type="caution">
    <text evidence="3">The sequence shown here is derived from an EMBL/GenBank/DDBJ whole genome shotgun (WGS) entry which is preliminary data.</text>
</comment>
<reference evidence="3" key="1">
    <citation type="submission" date="2021-02" db="EMBL/GenBank/DDBJ databases">
        <authorList>
            <person name="Nowell W R."/>
        </authorList>
    </citation>
    <scope>NUCLEOTIDE SEQUENCE</scope>
</reference>
<dbReference type="Proteomes" id="UP000663873">
    <property type="component" value="Unassembled WGS sequence"/>
</dbReference>
<evidence type="ECO:0000313" key="3">
    <source>
        <dbReference type="EMBL" id="CAF3487797.1"/>
    </source>
</evidence>
<dbReference type="EMBL" id="CAJNXB010005674">
    <property type="protein sequence ID" value="CAF3440341.1"/>
    <property type="molecule type" value="Genomic_DNA"/>
</dbReference>
<evidence type="ECO:0000313" key="8">
    <source>
        <dbReference type="EMBL" id="CAF4738009.1"/>
    </source>
</evidence>
<evidence type="ECO:0000313" key="9">
    <source>
        <dbReference type="Proteomes" id="UP000663869"/>
    </source>
</evidence>
<accession>A0A818G8J9</accession>
<proteinExistence type="predicted"/>
<evidence type="ECO:0000313" key="5">
    <source>
        <dbReference type="EMBL" id="CAF4157483.1"/>
    </source>
</evidence>
<dbReference type="EMBL" id="CAJNYD010002214">
    <property type="protein sequence ID" value="CAF3405340.1"/>
    <property type="molecule type" value="Genomic_DNA"/>
</dbReference>
<keyword evidence="10" id="KW-1185">Reference proteome</keyword>
<evidence type="ECO:0000313" key="2">
    <source>
        <dbReference type="EMBL" id="CAF3440341.1"/>
    </source>
</evidence>
<dbReference type="Proteomes" id="UP000663872">
    <property type="component" value="Unassembled WGS sequence"/>
</dbReference>
<name>A0A818G8J9_9BILA</name>
<dbReference type="Proteomes" id="UP000663862">
    <property type="component" value="Unassembled WGS sequence"/>
</dbReference>
<dbReference type="Proteomes" id="UP000663833">
    <property type="component" value="Unassembled WGS sequence"/>
</dbReference>
<dbReference type="EMBL" id="CAJNYT010004247">
    <property type="protein sequence ID" value="CAF3647297.1"/>
    <property type="molecule type" value="Genomic_DNA"/>
</dbReference>
<gene>
    <name evidence="3" type="ORF">FME351_LOCUS15947</name>
    <name evidence="4" type="ORF">GRG538_LOCUS25006</name>
    <name evidence="6" type="ORF">HFQ381_LOCUS8652</name>
    <name evidence="1" type="ORF">LUA448_LOCUS17999</name>
    <name evidence="8" type="ORF">QYT958_LOCUS20080</name>
    <name evidence="2" type="ORF">TIS948_LOCUS31137</name>
    <name evidence="7" type="ORF">TSG867_LOCUS3304</name>
    <name evidence="5" type="ORF">UJA718_LOCUS3851</name>
</gene>
<dbReference type="Proteomes" id="UP000663869">
    <property type="component" value="Unassembled WGS sequence"/>
</dbReference>
<dbReference type="Proteomes" id="UP000663848">
    <property type="component" value="Unassembled WGS sequence"/>
</dbReference>
<evidence type="ECO:0000313" key="10">
    <source>
        <dbReference type="Proteomes" id="UP000663873"/>
    </source>
</evidence>
<protein>
    <submittedName>
        <fullName evidence="3">Uncharacterized protein</fullName>
    </submittedName>
</protein>
<organism evidence="3 9">
    <name type="scientific">Rotaria socialis</name>
    <dbReference type="NCBI Taxonomy" id="392032"/>
    <lineage>
        <taxon>Eukaryota</taxon>
        <taxon>Metazoa</taxon>
        <taxon>Spiralia</taxon>
        <taxon>Gnathifera</taxon>
        <taxon>Rotifera</taxon>
        <taxon>Eurotatoria</taxon>
        <taxon>Bdelloidea</taxon>
        <taxon>Philodinida</taxon>
        <taxon>Philodinidae</taxon>
        <taxon>Rotaria</taxon>
    </lineage>
</organism>
<evidence type="ECO:0000313" key="1">
    <source>
        <dbReference type="EMBL" id="CAF3405340.1"/>
    </source>
</evidence>
<dbReference type="EMBL" id="CAJOBR010003435">
    <property type="protein sequence ID" value="CAF4738009.1"/>
    <property type="molecule type" value="Genomic_DNA"/>
</dbReference>
<evidence type="ECO:0000313" key="6">
    <source>
        <dbReference type="EMBL" id="CAF4221377.1"/>
    </source>
</evidence>
<dbReference type="EMBL" id="CAJNYU010001961">
    <property type="protein sequence ID" value="CAF3487797.1"/>
    <property type="molecule type" value="Genomic_DNA"/>
</dbReference>
<dbReference type="AlphaFoldDB" id="A0A818G8J9"/>